<evidence type="ECO:0000313" key="1">
    <source>
        <dbReference type="EMBL" id="EFL25374.1"/>
    </source>
</evidence>
<dbReference type="InterPro" id="IPR035948">
    <property type="entry name" value="YwqG-like_sf"/>
</dbReference>
<dbReference type="STRING" id="457427.SSOG_05088"/>
<accession>D9WGI6</accession>
<dbReference type="AlphaFoldDB" id="D9WGI6"/>
<name>D9WGI6_9ACTN</name>
<proteinExistence type="predicted"/>
<reference evidence="1 2" key="1">
    <citation type="submission" date="2009-02" db="EMBL/GenBank/DDBJ databases">
        <title>Annotation of Streptomyces hygroscopicus strain ATCC 53653.</title>
        <authorList>
            <consortium name="The Broad Institute Genome Sequencing Platform"/>
            <consortium name="Broad Institute Microbial Sequencing Center"/>
            <person name="Fischbach M."/>
            <person name="Godfrey P."/>
            <person name="Ward D."/>
            <person name="Young S."/>
            <person name="Zeng Q."/>
            <person name="Koehrsen M."/>
            <person name="Alvarado L."/>
            <person name="Berlin A.M."/>
            <person name="Bochicchio J."/>
            <person name="Borenstein D."/>
            <person name="Chapman S.B."/>
            <person name="Chen Z."/>
            <person name="Engels R."/>
            <person name="Freedman E."/>
            <person name="Gellesch M."/>
            <person name="Goldberg J."/>
            <person name="Griggs A."/>
            <person name="Gujja S."/>
            <person name="Heilman E.R."/>
            <person name="Heiman D.I."/>
            <person name="Hepburn T.A."/>
            <person name="Howarth C."/>
            <person name="Jen D."/>
            <person name="Larson L."/>
            <person name="Lewis B."/>
            <person name="Mehta T."/>
            <person name="Park D."/>
            <person name="Pearson M."/>
            <person name="Richards J."/>
            <person name="Roberts A."/>
            <person name="Saif S."/>
            <person name="Shea T.D."/>
            <person name="Shenoy N."/>
            <person name="Sisk P."/>
            <person name="Stolte C."/>
            <person name="Sykes S.N."/>
            <person name="Thomson T."/>
            <person name="Walk T."/>
            <person name="White J."/>
            <person name="Yandava C."/>
            <person name="Straight P."/>
            <person name="Clardy J."/>
            <person name="Hung D."/>
            <person name="Kolter R."/>
            <person name="Mekalanos J."/>
            <person name="Walker S."/>
            <person name="Walsh C.T."/>
            <person name="Wieland-Brown L.C."/>
            <person name="Haas B."/>
            <person name="Nusbaum C."/>
            <person name="Birren B."/>
        </authorList>
    </citation>
    <scope>NUCLEOTIDE SEQUENCE [LARGE SCALE GENOMIC DNA]</scope>
    <source>
        <strain evidence="1 2">ATCC 53653</strain>
    </source>
</reference>
<sequence>MGWVGSFPQFLVFDGPPHRCAPHRVQGSRPPVGRPAHGGCDTAPMVLTTGAPSVDLAQSLPEIAPYARTTVRLHPRRGEPGVRDSHIGGPLWWPGAEPWPSCDEHKDINGRPLGPYPLVAVAQLTAADFPEIAFPAGTDLAQVLWCPDWHDQPHPEGWGQACRVFWRRAADVGEVLTEQPDPAEHWEYDSDMVPRPCVLRPERVVEYPWPEELPDGLRERLDEDAYDDVSLIPGCKLGGGMGWATTDMPFSLTCGGCGGPLALFMQFDTYEFTYGGREPDRFWPLEERHLEPGTPAFNAAREPTGMTVGRGSHAGLFLCTKDPTHPPSFFTQ</sequence>
<dbReference type="Gene3D" id="2.30.320.10">
    <property type="entry name" value="YwqG-like"/>
    <property type="match status" value="1"/>
</dbReference>
<evidence type="ECO:0000313" key="2">
    <source>
        <dbReference type="Proteomes" id="UP000003963"/>
    </source>
</evidence>
<keyword evidence="2" id="KW-1185">Reference proteome</keyword>
<dbReference type="SUPFAM" id="SSF103032">
    <property type="entry name" value="Hypothetical protein YwqG"/>
    <property type="match status" value="1"/>
</dbReference>
<dbReference type="HOGENOM" id="CLU_038469_0_0_11"/>
<dbReference type="Proteomes" id="UP000003963">
    <property type="component" value="Unassembled WGS sequence"/>
</dbReference>
<gene>
    <name evidence="1" type="ORF">SSOG_05088</name>
</gene>
<protein>
    <submittedName>
        <fullName evidence="1">LigA protein</fullName>
    </submittedName>
</protein>
<dbReference type="EMBL" id="GG657754">
    <property type="protein sequence ID" value="EFL25374.1"/>
    <property type="molecule type" value="Genomic_DNA"/>
</dbReference>
<organism evidence="1 2">
    <name type="scientific">Streptomyces himastatinicus ATCC 53653</name>
    <dbReference type="NCBI Taxonomy" id="457427"/>
    <lineage>
        <taxon>Bacteria</taxon>
        <taxon>Bacillati</taxon>
        <taxon>Actinomycetota</taxon>
        <taxon>Actinomycetes</taxon>
        <taxon>Kitasatosporales</taxon>
        <taxon>Streptomycetaceae</taxon>
        <taxon>Streptomyces</taxon>
        <taxon>Streptomyces violaceusniger group</taxon>
    </lineage>
</organism>